<dbReference type="RefSeq" id="WP_353399790.1">
    <property type="nucleotide sequence ID" value="NZ_BAABWU010000007.1"/>
</dbReference>
<dbReference type="Proteomes" id="UP001441944">
    <property type="component" value="Unassembled WGS sequence"/>
</dbReference>
<gene>
    <name evidence="1" type="ORF">NBRC116598_21300</name>
</gene>
<dbReference type="EMBL" id="BAABWU010000007">
    <property type="protein sequence ID" value="GAA6196686.1"/>
    <property type="molecule type" value="Genomic_DNA"/>
</dbReference>
<evidence type="ECO:0000313" key="2">
    <source>
        <dbReference type="Proteomes" id="UP001441944"/>
    </source>
</evidence>
<organism evidence="1 2">
    <name type="scientific">Pseudophaeobacter arcticus</name>
    <dbReference type="NCBI Taxonomy" id="385492"/>
    <lineage>
        <taxon>Bacteria</taxon>
        <taxon>Pseudomonadati</taxon>
        <taxon>Pseudomonadota</taxon>
        <taxon>Alphaproteobacteria</taxon>
        <taxon>Rhodobacterales</taxon>
        <taxon>Paracoccaceae</taxon>
        <taxon>Pseudophaeobacter</taxon>
    </lineage>
</organism>
<proteinExistence type="predicted"/>
<comment type="caution">
    <text evidence="1">The sequence shown here is derived from an EMBL/GenBank/DDBJ whole genome shotgun (WGS) entry which is preliminary data.</text>
</comment>
<name>A0ABQ0ALD6_9RHOB</name>
<sequence length="79" mass="8687">MTDKNNDGFEPGQDLSFADLMAMRAKGGEESMSAPTREDIDEMDRDGVIALLKAHGVEDAKGKIADLRKRLTSIMFVDL</sequence>
<evidence type="ECO:0000313" key="1">
    <source>
        <dbReference type="EMBL" id="GAA6196686.1"/>
    </source>
</evidence>
<protein>
    <submittedName>
        <fullName evidence="1">Uncharacterized protein</fullName>
    </submittedName>
</protein>
<reference evidence="1 2" key="1">
    <citation type="submission" date="2024-04" db="EMBL/GenBank/DDBJ databases">
        <title>Draft genome sequence of Pseudophaeobacter arcticus NBRC 116598.</title>
        <authorList>
            <person name="Miyakawa T."/>
            <person name="Kusuya Y."/>
            <person name="Miura T."/>
        </authorList>
    </citation>
    <scope>NUCLEOTIDE SEQUENCE [LARGE SCALE GENOMIC DNA]</scope>
    <source>
        <strain evidence="1 2">SU-CL00105</strain>
    </source>
</reference>
<accession>A0ABQ0ALD6</accession>
<keyword evidence="2" id="KW-1185">Reference proteome</keyword>